<dbReference type="PROSITE" id="PS51294">
    <property type="entry name" value="HTH_MYB"/>
    <property type="match status" value="1"/>
</dbReference>
<dbReference type="SUPFAM" id="SSF46689">
    <property type="entry name" value="Homeodomain-like"/>
    <property type="match status" value="1"/>
</dbReference>
<proteinExistence type="predicted"/>
<dbReference type="SMART" id="SM00717">
    <property type="entry name" value="SANT"/>
    <property type="match status" value="1"/>
</dbReference>
<dbReference type="OrthoDB" id="91504at2759"/>
<comment type="caution">
    <text evidence="3">The sequence shown here is derived from an EMBL/GenBank/DDBJ whole genome shotgun (WGS) entry which is preliminary data.</text>
</comment>
<dbReference type="STRING" id="74557.A0A1W0A179"/>
<organism evidence="3 4">
    <name type="scientific">Thraustotheca clavata</name>
    <dbReference type="NCBI Taxonomy" id="74557"/>
    <lineage>
        <taxon>Eukaryota</taxon>
        <taxon>Sar</taxon>
        <taxon>Stramenopiles</taxon>
        <taxon>Oomycota</taxon>
        <taxon>Saprolegniomycetes</taxon>
        <taxon>Saprolegniales</taxon>
        <taxon>Achlyaceae</taxon>
        <taxon>Thraustotheca</taxon>
    </lineage>
</organism>
<feature type="domain" description="Myb-like" evidence="1">
    <location>
        <begin position="1"/>
        <end position="52"/>
    </location>
</feature>
<sequence>MVDFRTGAWTPEEHERFLIGIQKYPKGPWRKVAEIIETRTIRQTQTHGHKFRLKLARHEAKRARSNEKAFQYPVSPATHILDEMPPEDLPPLAHALDFMIQQLDEPDAQIAADESLKELIK</sequence>
<reference evidence="3 4" key="1">
    <citation type="journal article" date="2014" name="Genome Biol. Evol.">
        <title>The secreted proteins of Achlya hypogyna and Thraustotheca clavata identify the ancestral oomycete secretome and reveal gene acquisitions by horizontal gene transfer.</title>
        <authorList>
            <person name="Misner I."/>
            <person name="Blouin N."/>
            <person name="Leonard G."/>
            <person name="Richards T.A."/>
            <person name="Lane C.E."/>
        </authorList>
    </citation>
    <scope>NUCLEOTIDE SEQUENCE [LARGE SCALE GENOMIC DNA]</scope>
    <source>
        <strain evidence="3 4">ATCC 34112</strain>
    </source>
</reference>
<evidence type="ECO:0000259" key="1">
    <source>
        <dbReference type="PROSITE" id="PS50090"/>
    </source>
</evidence>
<dbReference type="InterPro" id="IPR017930">
    <property type="entry name" value="Myb_dom"/>
</dbReference>
<evidence type="ECO:0000313" key="4">
    <source>
        <dbReference type="Proteomes" id="UP000243217"/>
    </source>
</evidence>
<feature type="domain" description="HTH myb-type" evidence="2">
    <location>
        <begin position="1"/>
        <end position="56"/>
    </location>
</feature>
<keyword evidence="4" id="KW-1185">Reference proteome</keyword>
<evidence type="ECO:0000313" key="3">
    <source>
        <dbReference type="EMBL" id="OQS04025.1"/>
    </source>
</evidence>
<dbReference type="AlphaFoldDB" id="A0A1W0A179"/>
<dbReference type="InterPro" id="IPR001005">
    <property type="entry name" value="SANT/Myb"/>
</dbReference>
<protein>
    <submittedName>
        <fullName evidence="3">Uncharacterized protein</fullName>
    </submittedName>
</protein>
<dbReference type="InterPro" id="IPR009057">
    <property type="entry name" value="Homeodomain-like_sf"/>
</dbReference>
<dbReference type="EMBL" id="JNBS01000694">
    <property type="protein sequence ID" value="OQS04025.1"/>
    <property type="molecule type" value="Genomic_DNA"/>
</dbReference>
<dbReference type="Proteomes" id="UP000243217">
    <property type="component" value="Unassembled WGS sequence"/>
</dbReference>
<dbReference type="Pfam" id="PF00249">
    <property type="entry name" value="Myb_DNA-binding"/>
    <property type="match status" value="1"/>
</dbReference>
<dbReference type="CDD" id="cd00167">
    <property type="entry name" value="SANT"/>
    <property type="match status" value="1"/>
</dbReference>
<accession>A0A1W0A179</accession>
<dbReference type="PANTHER" id="PTHR44042">
    <property type="entry name" value="DUPLICATED HOMEODOMAIN-LIKE SUPERFAMILY PROTEIN-RELATED"/>
    <property type="match status" value="1"/>
</dbReference>
<dbReference type="Gene3D" id="1.10.10.60">
    <property type="entry name" value="Homeodomain-like"/>
    <property type="match status" value="1"/>
</dbReference>
<dbReference type="PROSITE" id="PS50090">
    <property type="entry name" value="MYB_LIKE"/>
    <property type="match status" value="1"/>
</dbReference>
<gene>
    <name evidence="3" type="ORF">THRCLA_20996</name>
</gene>
<name>A0A1W0A179_9STRA</name>
<evidence type="ECO:0000259" key="2">
    <source>
        <dbReference type="PROSITE" id="PS51294"/>
    </source>
</evidence>